<dbReference type="PROSITE" id="PS50105">
    <property type="entry name" value="SAM_DOMAIN"/>
    <property type="match status" value="1"/>
</dbReference>
<dbReference type="OrthoDB" id="10004495at2759"/>
<dbReference type="Pfam" id="PF00536">
    <property type="entry name" value="SAM_1"/>
    <property type="match status" value="1"/>
</dbReference>
<dbReference type="InterPro" id="IPR013761">
    <property type="entry name" value="SAM/pointed_sf"/>
</dbReference>
<dbReference type="CDD" id="cd09583">
    <property type="entry name" value="SAM_Atherin-like"/>
    <property type="match status" value="1"/>
</dbReference>
<evidence type="ECO:0000256" key="9">
    <source>
        <dbReference type="PROSITE-ProRule" id="PRU00146"/>
    </source>
</evidence>
<keyword evidence="8" id="KW-0539">Nucleus</keyword>
<dbReference type="CDD" id="cd15527">
    <property type="entry name" value="PHD2_KAT6A_6B"/>
    <property type="match status" value="1"/>
</dbReference>
<sequence>MSSNKILVEAVRTLTRGQEDAEADIENNKRGVTVSDIERWLVTQKYYLTKDEFKCPLHVSLQKEVSAGRLEKLTSGTYVLSAQQISKDKAVAIKQKTLLKRSISNPGKRGRPSKKKQKMKQSSYDDEECPVDPPQPSDPLNEGNCDYCLQTAENNKKGEQEEFLVCKDCSAKAHPTCMGYSILLSSRARLYPWQCIDCKTCCLCLDASDPWNSICNNNKMSSNKILVEAVRTLTRGQEDAEADIENNKRGVTVSDIERWLVTQKYYLTKDEFKCPLHVSLQKEVSAGRLEKLTSGTYVLSAQQISKDKAVAIKQKTLLKRSISNPGKRGRPSKKKQKMKQSSYDDEECPVDPPQPSDPLNEGNCDYCLQTAENNKKGEQEEFLVCKDCSAKAHPTCMGYSILLSSRARLYPWQCIDCKTCCLCLDASDPDSMLFCDACDKGYHMNCHTPKVTDKPSGKWICSECADQGITDADLVEDTETKDNENKSGDTSCNYPTPCESPVTDQDPDVRSFFKNESKVNGHSSIPKVDNGKYPDASKWTTDDVVQFIISVGFNDQAEAFREQEIDGQSLLLMKRSDVLTGLNIRLGPALKIYQHVLKLQAVGLDNSLF</sequence>
<feature type="compositionally biased region" description="Basic residues" evidence="10">
    <location>
        <begin position="108"/>
        <end position="119"/>
    </location>
</feature>
<comment type="subcellular location">
    <subcellularLocation>
        <location evidence="1">Nucleus</location>
    </subcellularLocation>
</comment>
<dbReference type="InterPro" id="IPR013083">
    <property type="entry name" value="Znf_RING/FYVE/PHD"/>
</dbReference>
<evidence type="ECO:0000256" key="4">
    <source>
        <dbReference type="ARBA" id="ARBA00022771"/>
    </source>
</evidence>
<evidence type="ECO:0000256" key="5">
    <source>
        <dbReference type="ARBA" id="ARBA00022833"/>
    </source>
</evidence>
<dbReference type="Proteomes" id="UP000596742">
    <property type="component" value="Unassembled WGS sequence"/>
</dbReference>
<evidence type="ECO:0000259" key="12">
    <source>
        <dbReference type="PROSITE" id="PS50105"/>
    </source>
</evidence>
<feature type="domain" description="PHD-type" evidence="11">
    <location>
        <begin position="361"/>
        <end position="420"/>
    </location>
</feature>
<evidence type="ECO:0000256" key="3">
    <source>
        <dbReference type="ARBA" id="ARBA00022737"/>
    </source>
</evidence>
<dbReference type="Gene3D" id="1.10.150.50">
    <property type="entry name" value="Transcription Factor, Ets-1"/>
    <property type="match status" value="1"/>
</dbReference>
<protein>
    <submittedName>
        <fullName evidence="13">Uncharacterized protein</fullName>
    </submittedName>
</protein>
<keyword evidence="6" id="KW-0805">Transcription regulation</keyword>
<keyword evidence="14" id="KW-1185">Reference proteome</keyword>
<keyword evidence="7" id="KW-0804">Transcription</keyword>
<gene>
    <name evidence="13" type="ORF">MGAL_10B027493</name>
</gene>
<dbReference type="PANTHER" id="PTHR45888">
    <property type="entry name" value="HL01030P-RELATED"/>
    <property type="match status" value="1"/>
</dbReference>
<dbReference type="InterPro" id="IPR001965">
    <property type="entry name" value="Znf_PHD"/>
</dbReference>
<dbReference type="PROSITE" id="PS50016">
    <property type="entry name" value="ZF_PHD_2"/>
    <property type="match status" value="3"/>
</dbReference>
<dbReference type="AlphaFoldDB" id="A0A8B6GA49"/>
<dbReference type="PANTHER" id="PTHR45888:SF4">
    <property type="entry name" value="PHD FINGER PROTEIN 10"/>
    <property type="match status" value="1"/>
</dbReference>
<feature type="domain" description="PHD-type" evidence="11">
    <location>
        <begin position="417"/>
        <end position="467"/>
    </location>
</feature>
<keyword evidence="2" id="KW-0479">Metal-binding</keyword>
<feature type="region of interest" description="Disordered" evidence="10">
    <location>
        <begin position="321"/>
        <end position="357"/>
    </location>
</feature>
<evidence type="ECO:0000256" key="8">
    <source>
        <dbReference type="ARBA" id="ARBA00023242"/>
    </source>
</evidence>
<evidence type="ECO:0000256" key="6">
    <source>
        <dbReference type="ARBA" id="ARBA00023015"/>
    </source>
</evidence>
<dbReference type="InterPro" id="IPR001660">
    <property type="entry name" value="SAM"/>
</dbReference>
<evidence type="ECO:0000313" key="13">
    <source>
        <dbReference type="EMBL" id="VDI61036.1"/>
    </source>
</evidence>
<feature type="compositionally biased region" description="Basic residues" evidence="10">
    <location>
        <begin position="327"/>
        <end position="338"/>
    </location>
</feature>
<feature type="domain" description="PHD-type" evidence="11">
    <location>
        <begin position="142"/>
        <end position="201"/>
    </location>
</feature>
<dbReference type="EMBL" id="UYJE01008106">
    <property type="protein sequence ID" value="VDI61036.1"/>
    <property type="molecule type" value="Genomic_DNA"/>
</dbReference>
<dbReference type="SUPFAM" id="SSF47769">
    <property type="entry name" value="SAM/Pointed domain"/>
    <property type="match status" value="1"/>
</dbReference>
<feature type="region of interest" description="Disordered" evidence="10">
    <location>
        <begin position="478"/>
        <end position="505"/>
    </location>
</feature>
<dbReference type="InterPro" id="IPR011011">
    <property type="entry name" value="Znf_FYVE_PHD"/>
</dbReference>
<keyword evidence="4 9" id="KW-0863">Zinc-finger</keyword>
<dbReference type="InterPro" id="IPR019787">
    <property type="entry name" value="Znf_PHD-finger"/>
</dbReference>
<evidence type="ECO:0000313" key="14">
    <source>
        <dbReference type="Proteomes" id="UP000596742"/>
    </source>
</evidence>
<evidence type="ECO:0000256" key="2">
    <source>
        <dbReference type="ARBA" id="ARBA00022723"/>
    </source>
</evidence>
<feature type="region of interest" description="Disordered" evidence="10">
    <location>
        <begin position="102"/>
        <end position="138"/>
    </location>
</feature>
<reference evidence="13" key="1">
    <citation type="submission" date="2018-11" db="EMBL/GenBank/DDBJ databases">
        <authorList>
            <person name="Alioto T."/>
            <person name="Alioto T."/>
        </authorList>
    </citation>
    <scope>NUCLEOTIDE SEQUENCE</scope>
</reference>
<dbReference type="Gene3D" id="3.30.40.10">
    <property type="entry name" value="Zinc/RING finger domain, C3HC4 (zinc finger)"/>
    <property type="match status" value="2"/>
</dbReference>
<comment type="caution">
    <text evidence="13">The sequence shown here is derived from an EMBL/GenBank/DDBJ whole genome shotgun (WGS) entry which is preliminary data.</text>
</comment>
<evidence type="ECO:0000256" key="10">
    <source>
        <dbReference type="SAM" id="MobiDB-lite"/>
    </source>
</evidence>
<evidence type="ECO:0000259" key="11">
    <source>
        <dbReference type="PROSITE" id="PS50016"/>
    </source>
</evidence>
<dbReference type="GO" id="GO:0005634">
    <property type="term" value="C:nucleus"/>
    <property type="evidence" value="ECO:0007669"/>
    <property type="project" value="UniProtKB-SubCell"/>
</dbReference>
<proteinExistence type="predicted"/>
<organism evidence="13 14">
    <name type="scientific">Mytilus galloprovincialis</name>
    <name type="common">Mediterranean mussel</name>
    <dbReference type="NCBI Taxonomy" id="29158"/>
    <lineage>
        <taxon>Eukaryota</taxon>
        <taxon>Metazoa</taxon>
        <taxon>Spiralia</taxon>
        <taxon>Lophotrochozoa</taxon>
        <taxon>Mollusca</taxon>
        <taxon>Bivalvia</taxon>
        <taxon>Autobranchia</taxon>
        <taxon>Pteriomorphia</taxon>
        <taxon>Mytilida</taxon>
        <taxon>Mytiloidea</taxon>
        <taxon>Mytilidae</taxon>
        <taxon>Mytilinae</taxon>
        <taxon>Mytilus</taxon>
    </lineage>
</organism>
<keyword evidence="5" id="KW-0862">Zinc</keyword>
<evidence type="ECO:0000256" key="7">
    <source>
        <dbReference type="ARBA" id="ARBA00023163"/>
    </source>
</evidence>
<feature type="compositionally biased region" description="Basic and acidic residues" evidence="10">
    <location>
        <begin position="478"/>
        <end position="487"/>
    </location>
</feature>
<keyword evidence="3" id="KW-0677">Repeat</keyword>
<feature type="domain" description="SAM" evidence="12">
    <location>
        <begin position="539"/>
        <end position="587"/>
    </location>
</feature>
<dbReference type="SMART" id="SM00249">
    <property type="entry name" value="PHD"/>
    <property type="match status" value="3"/>
</dbReference>
<dbReference type="GO" id="GO:0008270">
    <property type="term" value="F:zinc ion binding"/>
    <property type="evidence" value="ECO:0007669"/>
    <property type="project" value="UniProtKB-KW"/>
</dbReference>
<dbReference type="Pfam" id="PF00628">
    <property type="entry name" value="PHD"/>
    <property type="match status" value="1"/>
</dbReference>
<accession>A0A8B6GA49</accession>
<dbReference type="SMART" id="SM00454">
    <property type="entry name" value="SAM"/>
    <property type="match status" value="1"/>
</dbReference>
<evidence type="ECO:0000256" key="1">
    <source>
        <dbReference type="ARBA" id="ARBA00004123"/>
    </source>
</evidence>
<dbReference type="SUPFAM" id="SSF57903">
    <property type="entry name" value="FYVE/PHD zinc finger"/>
    <property type="match status" value="2"/>
</dbReference>
<name>A0A8B6GA49_MYTGA</name>
<dbReference type="FunFam" id="3.30.40.10:FF:000005">
    <property type="entry name" value="zinc finger protein isoform X1"/>
    <property type="match status" value="1"/>
</dbReference>